<evidence type="ECO:0000259" key="1">
    <source>
        <dbReference type="PROSITE" id="PS51725"/>
    </source>
</evidence>
<sequence length="112" mass="12298">MIISLIKIYPATGHAADIIDVFQSVKVLLASVPDCLHATVSIEGDENGAIFYLEKWRSREALDDHLRSSTYMMVLEALEFSCKNPEVSFFDGVEVGGLDVVEIARSVTASFS</sequence>
<dbReference type="Gene3D" id="3.30.70.100">
    <property type="match status" value="1"/>
</dbReference>
<dbReference type="InterPro" id="IPR007138">
    <property type="entry name" value="ABM_dom"/>
</dbReference>
<evidence type="ECO:0000313" key="3">
    <source>
        <dbReference type="Proteomes" id="UP000002216"/>
    </source>
</evidence>
<keyword evidence="3" id="KW-1185">Reference proteome</keyword>
<dbReference type="RefSeq" id="WP_015773283.1">
    <property type="nucleotide sequence ID" value="NC_013173.1"/>
</dbReference>
<dbReference type="Pfam" id="PF03992">
    <property type="entry name" value="ABM"/>
    <property type="match status" value="1"/>
</dbReference>
<keyword evidence="2" id="KW-0560">Oxidoreductase</keyword>
<dbReference type="eggNOG" id="COG1359">
    <property type="taxonomic scope" value="Bacteria"/>
</dbReference>
<dbReference type="AlphaFoldDB" id="C7LQV6"/>
<keyword evidence="2" id="KW-0503">Monooxygenase</keyword>
<accession>C7LQV6</accession>
<dbReference type="InterPro" id="IPR011008">
    <property type="entry name" value="Dimeric_a/b-barrel"/>
</dbReference>
<reference evidence="2 3" key="1">
    <citation type="journal article" date="2009" name="Stand. Genomic Sci.">
        <title>Complete genome sequence of Desulfomicrobium baculatum type strain (X).</title>
        <authorList>
            <person name="Copeland A."/>
            <person name="Spring S."/>
            <person name="Goker M."/>
            <person name="Schneider S."/>
            <person name="Lapidus A."/>
            <person name="Del Rio T.G."/>
            <person name="Tice H."/>
            <person name="Cheng J.F."/>
            <person name="Chen F."/>
            <person name="Nolan M."/>
            <person name="Bruce D."/>
            <person name="Goodwin L."/>
            <person name="Pitluck S."/>
            <person name="Ivanova N."/>
            <person name="Mavrommatis K."/>
            <person name="Ovchinnikova G."/>
            <person name="Pati A."/>
            <person name="Chen A."/>
            <person name="Palaniappan K."/>
            <person name="Land M."/>
            <person name="Hauser L."/>
            <person name="Chang Y.J."/>
            <person name="Jeffries C.C."/>
            <person name="Meincke L."/>
            <person name="Sims D."/>
            <person name="Brettin T."/>
            <person name="Detter J.C."/>
            <person name="Han C."/>
            <person name="Chain P."/>
            <person name="Bristow J."/>
            <person name="Eisen J.A."/>
            <person name="Markowitz V."/>
            <person name="Hugenholtz P."/>
            <person name="Kyrpides N.C."/>
            <person name="Klenk H.P."/>
            <person name="Lucas S."/>
        </authorList>
    </citation>
    <scope>NUCLEOTIDE SEQUENCE [LARGE SCALE GENOMIC DNA]</scope>
    <source>
        <strain evidence="3">DSM 4028 / VKM B-1378 / X</strain>
    </source>
</reference>
<gene>
    <name evidence="2" type="ordered locus">Dbac_1077</name>
</gene>
<organism evidence="2 3">
    <name type="scientific">Desulfomicrobium baculatum (strain DSM 4028 / VKM B-1378 / X)</name>
    <name type="common">Desulfovibrio baculatus</name>
    <dbReference type="NCBI Taxonomy" id="525897"/>
    <lineage>
        <taxon>Bacteria</taxon>
        <taxon>Pseudomonadati</taxon>
        <taxon>Thermodesulfobacteriota</taxon>
        <taxon>Desulfovibrionia</taxon>
        <taxon>Desulfovibrionales</taxon>
        <taxon>Desulfomicrobiaceae</taxon>
        <taxon>Desulfomicrobium</taxon>
    </lineage>
</organism>
<dbReference type="GO" id="GO:0004497">
    <property type="term" value="F:monooxygenase activity"/>
    <property type="evidence" value="ECO:0007669"/>
    <property type="project" value="UniProtKB-KW"/>
</dbReference>
<dbReference type="KEGG" id="dba:Dbac_1077"/>
<dbReference type="STRING" id="525897.Dbac_1077"/>
<name>C7LQV6_DESBD</name>
<evidence type="ECO:0000313" key="2">
    <source>
        <dbReference type="EMBL" id="ACU89185.1"/>
    </source>
</evidence>
<dbReference type="Proteomes" id="UP000002216">
    <property type="component" value="Chromosome"/>
</dbReference>
<protein>
    <submittedName>
        <fullName evidence="2">Antibiotic biosynthesis monooxygenase</fullName>
    </submittedName>
</protein>
<proteinExistence type="predicted"/>
<feature type="domain" description="ABM" evidence="1">
    <location>
        <begin position="2"/>
        <end position="95"/>
    </location>
</feature>
<dbReference type="OrthoDB" id="277125at2"/>
<dbReference type="PROSITE" id="PS51725">
    <property type="entry name" value="ABM"/>
    <property type="match status" value="1"/>
</dbReference>
<dbReference type="SUPFAM" id="SSF54909">
    <property type="entry name" value="Dimeric alpha+beta barrel"/>
    <property type="match status" value="1"/>
</dbReference>
<dbReference type="HOGENOM" id="CLU_131496_8_1_7"/>
<dbReference type="EMBL" id="CP001629">
    <property type="protein sequence ID" value="ACU89185.1"/>
    <property type="molecule type" value="Genomic_DNA"/>
</dbReference>